<dbReference type="AlphaFoldDB" id="A0A652YY89"/>
<evidence type="ECO:0000313" key="1">
    <source>
        <dbReference type="EMBL" id="TYQ08662.1"/>
    </source>
</evidence>
<name>A0A652YY89_NOCGL</name>
<reference evidence="1" key="1">
    <citation type="submission" date="2019-07" db="EMBL/GenBank/DDBJ databases">
        <title>Genomic Encyclopedia of Type Strains, Phase IV (KMG-IV): sequencing the most valuable type-strain genomes for metagenomic binning, comparative biology and taxonomic classification.</title>
        <authorList>
            <person name="Goeker M."/>
        </authorList>
    </citation>
    <scope>NUCLEOTIDE SEQUENCE</scope>
    <source>
        <strain evidence="1">DSM 44596</strain>
    </source>
</reference>
<sequence>MSTAPENKNAPESGATDIEGNEIRITTTDDKESIVTVSTIPTFEEALATLEVGDGRNHTAVSHVIGTTPASGQVLVELSRYDCRNDDGSAAPSRWYIEFAQFNLNDSEIHPRDIPQLIDALNEMRETWIRLDPECFE</sequence>
<comment type="caution">
    <text evidence="1">The sequence shown here is derived from an EMBL/GenBank/DDBJ whole genome shotgun (WGS) entry which is preliminary data.</text>
</comment>
<protein>
    <submittedName>
        <fullName evidence="1">Uncharacterized protein</fullName>
    </submittedName>
</protein>
<accession>A0A652YY89</accession>
<organism evidence="1">
    <name type="scientific">Nocardia globerula</name>
    <dbReference type="NCBI Taxonomy" id="1818"/>
    <lineage>
        <taxon>Bacteria</taxon>
        <taxon>Bacillati</taxon>
        <taxon>Actinomycetota</taxon>
        <taxon>Actinomycetes</taxon>
        <taxon>Mycobacteriales</taxon>
        <taxon>Nocardiaceae</taxon>
        <taxon>Nocardia</taxon>
    </lineage>
</organism>
<gene>
    <name evidence="1" type="ORF">FNL38_1011037</name>
</gene>
<proteinExistence type="predicted"/>
<dbReference type="EMBL" id="VNIQ01000001">
    <property type="protein sequence ID" value="TYQ08662.1"/>
    <property type="molecule type" value="Genomic_DNA"/>
</dbReference>